<dbReference type="PANTHER" id="PTHR42756:SF1">
    <property type="entry name" value="TRANSCRIPTIONAL REPRESSOR OF EMRAB OPERON"/>
    <property type="match status" value="1"/>
</dbReference>
<dbReference type="PANTHER" id="PTHR42756">
    <property type="entry name" value="TRANSCRIPTIONAL REGULATOR, MARR"/>
    <property type="match status" value="1"/>
</dbReference>
<name>A0A6N6M804_9FLAO</name>
<dbReference type="PROSITE" id="PS50995">
    <property type="entry name" value="HTH_MARR_2"/>
    <property type="match status" value="1"/>
</dbReference>
<evidence type="ECO:0000256" key="8">
    <source>
        <dbReference type="ARBA" id="ARBA00047207"/>
    </source>
</evidence>
<feature type="domain" description="HTH marR-type" evidence="9">
    <location>
        <begin position="11"/>
        <end position="144"/>
    </location>
</feature>
<comment type="subcellular location">
    <subcellularLocation>
        <location evidence="1">Cytoplasm</location>
    </subcellularLocation>
</comment>
<evidence type="ECO:0000256" key="3">
    <source>
        <dbReference type="ARBA" id="ARBA00023015"/>
    </source>
</evidence>
<dbReference type="InterPro" id="IPR055166">
    <property type="entry name" value="Transc_reg_Sar_Rot_HTH"/>
</dbReference>
<evidence type="ECO:0000256" key="5">
    <source>
        <dbReference type="ARBA" id="ARBA00023163"/>
    </source>
</evidence>
<dbReference type="InterPro" id="IPR000835">
    <property type="entry name" value="HTH_MarR-typ"/>
</dbReference>
<evidence type="ECO:0000313" key="11">
    <source>
        <dbReference type="Proteomes" id="UP000435357"/>
    </source>
</evidence>
<evidence type="ECO:0000313" key="10">
    <source>
        <dbReference type="EMBL" id="KAB1064881.1"/>
    </source>
</evidence>
<dbReference type="OrthoDB" id="9806864at2"/>
<dbReference type="Pfam" id="PF22381">
    <property type="entry name" value="Staph_reg_Sar_Rot"/>
    <property type="match status" value="1"/>
</dbReference>
<dbReference type="RefSeq" id="WP_151167201.1">
    <property type="nucleotide sequence ID" value="NZ_WACR01000004.1"/>
</dbReference>
<sequence>MGDKYDSLKLGNQICFPLYATSRFITKLYTPLLKELDITYPQYLVLLSLWENEQLTVRAISEILFLESNTLTPLLKRMEKKGILIRKRSDEDERVVEVILTEKGWSIRDKAVCIPQQIVDSLSSSNLSREDIVHFKKTLDQLLPEVRQKAENIT</sequence>
<dbReference type="PRINTS" id="PR00598">
    <property type="entry name" value="HTHMARR"/>
</dbReference>
<keyword evidence="5" id="KW-0804">Transcription</keyword>
<evidence type="ECO:0000256" key="4">
    <source>
        <dbReference type="ARBA" id="ARBA00023125"/>
    </source>
</evidence>
<protein>
    <recommendedName>
        <fullName evidence="7">HTH-type transcriptional regulator SarZ</fullName>
    </recommendedName>
    <alternativeName>
        <fullName evidence="8">Staphylococcal accessory regulator Z</fullName>
    </alternativeName>
</protein>
<accession>A0A6N6M804</accession>
<dbReference type="FunFam" id="1.10.10.10:FF:000163">
    <property type="entry name" value="MarR family transcriptional regulator"/>
    <property type="match status" value="1"/>
</dbReference>
<dbReference type="SMART" id="SM00347">
    <property type="entry name" value="HTH_MARR"/>
    <property type="match status" value="1"/>
</dbReference>
<evidence type="ECO:0000256" key="1">
    <source>
        <dbReference type="ARBA" id="ARBA00004496"/>
    </source>
</evidence>
<organism evidence="10 11">
    <name type="scientific">Salibacter halophilus</name>
    <dbReference type="NCBI Taxonomy" id="1803916"/>
    <lineage>
        <taxon>Bacteria</taxon>
        <taxon>Pseudomonadati</taxon>
        <taxon>Bacteroidota</taxon>
        <taxon>Flavobacteriia</taxon>
        <taxon>Flavobacteriales</taxon>
        <taxon>Salibacteraceae</taxon>
        <taxon>Salibacter</taxon>
    </lineage>
</organism>
<dbReference type="AlphaFoldDB" id="A0A6N6M804"/>
<dbReference type="InterPro" id="IPR036388">
    <property type="entry name" value="WH-like_DNA-bd_sf"/>
</dbReference>
<dbReference type="GO" id="GO:0003700">
    <property type="term" value="F:DNA-binding transcription factor activity"/>
    <property type="evidence" value="ECO:0007669"/>
    <property type="project" value="InterPro"/>
</dbReference>
<keyword evidence="2" id="KW-0963">Cytoplasm</keyword>
<comment type="similarity">
    <text evidence="6">Belongs to the SarZ family.</text>
</comment>
<dbReference type="Gene3D" id="1.10.10.10">
    <property type="entry name" value="Winged helix-like DNA-binding domain superfamily/Winged helix DNA-binding domain"/>
    <property type="match status" value="1"/>
</dbReference>
<evidence type="ECO:0000256" key="7">
    <source>
        <dbReference type="ARBA" id="ARBA00047188"/>
    </source>
</evidence>
<keyword evidence="11" id="KW-1185">Reference proteome</keyword>
<dbReference type="GO" id="GO:0003677">
    <property type="term" value="F:DNA binding"/>
    <property type="evidence" value="ECO:0007669"/>
    <property type="project" value="UniProtKB-KW"/>
</dbReference>
<dbReference type="SUPFAM" id="SSF46785">
    <property type="entry name" value="Winged helix' DNA-binding domain"/>
    <property type="match status" value="1"/>
</dbReference>
<reference evidence="10 11" key="1">
    <citation type="submission" date="2019-09" db="EMBL/GenBank/DDBJ databases">
        <title>Genomes of Cryomorphaceae.</title>
        <authorList>
            <person name="Bowman J.P."/>
        </authorList>
    </citation>
    <scope>NUCLEOTIDE SEQUENCE [LARGE SCALE GENOMIC DNA]</scope>
    <source>
        <strain evidence="10 11">KCTC 52047</strain>
    </source>
</reference>
<evidence type="ECO:0000256" key="6">
    <source>
        <dbReference type="ARBA" id="ARBA00046337"/>
    </source>
</evidence>
<dbReference type="GO" id="GO:0005737">
    <property type="term" value="C:cytoplasm"/>
    <property type="evidence" value="ECO:0007669"/>
    <property type="project" value="UniProtKB-SubCell"/>
</dbReference>
<gene>
    <name evidence="10" type="ORF">F3059_05875</name>
</gene>
<dbReference type="InterPro" id="IPR036390">
    <property type="entry name" value="WH_DNA-bd_sf"/>
</dbReference>
<dbReference type="Proteomes" id="UP000435357">
    <property type="component" value="Unassembled WGS sequence"/>
</dbReference>
<proteinExistence type="inferred from homology"/>
<dbReference type="EMBL" id="WACR01000004">
    <property type="protein sequence ID" value="KAB1064881.1"/>
    <property type="molecule type" value="Genomic_DNA"/>
</dbReference>
<evidence type="ECO:0000256" key="2">
    <source>
        <dbReference type="ARBA" id="ARBA00022490"/>
    </source>
</evidence>
<comment type="caution">
    <text evidence="10">The sequence shown here is derived from an EMBL/GenBank/DDBJ whole genome shotgun (WGS) entry which is preliminary data.</text>
</comment>
<evidence type="ECO:0000259" key="9">
    <source>
        <dbReference type="PROSITE" id="PS50995"/>
    </source>
</evidence>
<keyword evidence="3" id="KW-0805">Transcription regulation</keyword>
<keyword evidence="4" id="KW-0238">DNA-binding</keyword>